<comment type="caution">
    <text evidence="1">The sequence shown here is derived from an EMBL/GenBank/DDBJ whole genome shotgun (WGS) entry which is preliminary data.</text>
</comment>
<reference evidence="1" key="1">
    <citation type="submission" date="2022-09" db="EMBL/GenBank/DDBJ databases">
        <title>A Global Phylogenomic Analysis of the Shiitake Genus Lentinula.</title>
        <authorList>
            <consortium name="DOE Joint Genome Institute"/>
            <person name="Sierra-Patev S."/>
            <person name="Min B."/>
            <person name="Naranjo-Ortiz M."/>
            <person name="Looney B."/>
            <person name="Konkel Z."/>
            <person name="Slot J.C."/>
            <person name="Sakamoto Y."/>
            <person name="Steenwyk J.L."/>
            <person name="Rokas A."/>
            <person name="Carro J."/>
            <person name="Camarero S."/>
            <person name="Ferreira P."/>
            <person name="Molpeceres G."/>
            <person name="Ruiz-Duenas F.J."/>
            <person name="Serrano A."/>
            <person name="Henrissat B."/>
            <person name="Drula E."/>
            <person name="Hughes K.W."/>
            <person name="Mata J.L."/>
            <person name="Ishikawa N.K."/>
            <person name="Vargas-Isla R."/>
            <person name="Ushijima S."/>
            <person name="Smith C.A."/>
            <person name="Ahrendt S."/>
            <person name="Andreopoulos W."/>
            <person name="He G."/>
            <person name="Labutti K."/>
            <person name="Lipzen A."/>
            <person name="Ng V."/>
            <person name="Riley R."/>
            <person name="Sandor L."/>
            <person name="Barry K."/>
            <person name="Martinez A.T."/>
            <person name="Xiao Y."/>
            <person name="Gibbons J.G."/>
            <person name="Terashima K."/>
            <person name="Grigoriev I.V."/>
            <person name="Hibbett D.S."/>
        </authorList>
    </citation>
    <scope>NUCLEOTIDE SEQUENCE</scope>
    <source>
        <strain evidence="1">TMI1499</strain>
    </source>
</reference>
<evidence type="ECO:0000313" key="1">
    <source>
        <dbReference type="EMBL" id="KAJ3814119.1"/>
    </source>
</evidence>
<dbReference type="EMBL" id="MU794975">
    <property type="protein sequence ID" value="KAJ3814119.1"/>
    <property type="molecule type" value="Genomic_DNA"/>
</dbReference>
<name>A0ACC1UAL7_9AGAR</name>
<keyword evidence="2" id="KW-1185">Reference proteome</keyword>
<accession>A0ACC1UAL7</accession>
<proteinExistence type="predicted"/>
<organism evidence="1 2">
    <name type="scientific">Lentinula aff. lateritia</name>
    <dbReference type="NCBI Taxonomy" id="2804960"/>
    <lineage>
        <taxon>Eukaryota</taxon>
        <taxon>Fungi</taxon>
        <taxon>Dikarya</taxon>
        <taxon>Basidiomycota</taxon>
        <taxon>Agaricomycotina</taxon>
        <taxon>Agaricomycetes</taxon>
        <taxon>Agaricomycetidae</taxon>
        <taxon>Agaricales</taxon>
        <taxon>Marasmiineae</taxon>
        <taxon>Omphalotaceae</taxon>
        <taxon>Lentinula</taxon>
    </lineage>
</organism>
<protein>
    <submittedName>
        <fullName evidence="1">Uncharacterized protein</fullName>
    </submittedName>
</protein>
<sequence>MCPFPVGTAPLLTTNSTFVPPITGKGPPVRCLQSTNEAPRLFMPIDENSLPPFSSDLLSLLPECSHLTSFDLIASTPPPTVLLNESSEHVFIRAKTPDKNIKNQNYTKGQEGRHPLSPSPGSGDAVLSCWETGSQFSYHGCDLGAFGPIPCQSQRRSTMIPDREHDAVVRQRFGQFCAQRIQNNCFAPRMHNKVLMPDPLVTPQVQMREVEDLEKSEGRVRDSIFMVANHGFSPFPRHFPLGSIFRGLNFTHQRINVEQLPSDVSSERQPSFQNCVGDYQISLNPLSLLLISRCVDSSLLQAITLDNSTIWRDRAWVHWNLGTTVGHPLPQEDD</sequence>
<evidence type="ECO:0000313" key="2">
    <source>
        <dbReference type="Proteomes" id="UP001163835"/>
    </source>
</evidence>
<dbReference type="Proteomes" id="UP001163835">
    <property type="component" value="Unassembled WGS sequence"/>
</dbReference>
<gene>
    <name evidence="1" type="ORF">F5876DRAFT_62553</name>
</gene>